<evidence type="ECO:0000313" key="1">
    <source>
        <dbReference type="EMBL" id="DAF54847.1"/>
    </source>
</evidence>
<proteinExistence type="predicted"/>
<sequence length="55" mass="6055">MTKGQKLIYGNNDKAHSIKCTYTGEYRITKDGNIVISATCEGGTITAPIEMFTRI</sequence>
<organism evidence="1">
    <name type="scientific">Siphoviridae sp. ctqPo10</name>
    <dbReference type="NCBI Taxonomy" id="2827948"/>
    <lineage>
        <taxon>Viruses</taxon>
        <taxon>Duplodnaviria</taxon>
        <taxon>Heunggongvirae</taxon>
        <taxon>Uroviricota</taxon>
        <taxon>Caudoviricetes</taxon>
    </lineage>
</organism>
<accession>A0A8S5SVX1</accession>
<reference evidence="1" key="1">
    <citation type="journal article" date="2021" name="Proc. Natl. Acad. Sci. U.S.A.">
        <title>A Catalog of Tens of Thousands of Viruses from Human Metagenomes Reveals Hidden Associations with Chronic Diseases.</title>
        <authorList>
            <person name="Tisza M.J."/>
            <person name="Buck C.B."/>
        </authorList>
    </citation>
    <scope>NUCLEOTIDE SEQUENCE</scope>
    <source>
        <strain evidence="1">CtqPo10</strain>
    </source>
</reference>
<dbReference type="EMBL" id="BK032682">
    <property type="protein sequence ID" value="DAF54847.1"/>
    <property type="molecule type" value="Genomic_DNA"/>
</dbReference>
<protein>
    <submittedName>
        <fullName evidence="1">Uncharacterized protein</fullName>
    </submittedName>
</protein>
<name>A0A8S5SVX1_9CAUD</name>